<dbReference type="PaxDb" id="3635-A0A1U8NJD9"/>
<protein>
    <submittedName>
        <fullName evidence="2">Secreted RxLR effector protein 161-like</fullName>
    </submittedName>
</protein>
<name>A0A1U8NJD9_GOSHI</name>
<accession>A0A1U8NJD9</accession>
<sequence>MKVGDEKGNDRQVQRGDERAIRLDIMHAVSLLSRYMNCASEIHFQAAKRILRYVKRTVDYGIKFSHVENFNLHGYFDSDWARCADDMHNTSGYSFSLVFGIFSWCSKKQQIVAQSTAEAEYVVATTTENQALWIRKLFDRFAYGARGKHTDICGQPNCNINS</sequence>
<dbReference type="AlphaFoldDB" id="A0A1U8NJD9"/>
<evidence type="ECO:0000313" key="1">
    <source>
        <dbReference type="Proteomes" id="UP000818029"/>
    </source>
</evidence>
<organism evidence="1 2">
    <name type="scientific">Gossypium hirsutum</name>
    <name type="common">Upland cotton</name>
    <name type="synonym">Gossypium mexicanum</name>
    <dbReference type="NCBI Taxonomy" id="3635"/>
    <lineage>
        <taxon>Eukaryota</taxon>
        <taxon>Viridiplantae</taxon>
        <taxon>Streptophyta</taxon>
        <taxon>Embryophyta</taxon>
        <taxon>Tracheophyta</taxon>
        <taxon>Spermatophyta</taxon>
        <taxon>Magnoliopsida</taxon>
        <taxon>eudicotyledons</taxon>
        <taxon>Gunneridae</taxon>
        <taxon>Pentapetalae</taxon>
        <taxon>rosids</taxon>
        <taxon>malvids</taxon>
        <taxon>Malvales</taxon>
        <taxon>Malvaceae</taxon>
        <taxon>Malvoideae</taxon>
        <taxon>Gossypium</taxon>
    </lineage>
</organism>
<proteinExistence type="predicted"/>
<dbReference type="KEGG" id="ghi:107947997"/>
<dbReference type="STRING" id="3635.A0A1U8NJD9"/>
<reference evidence="2" key="2">
    <citation type="submission" date="2025-08" db="UniProtKB">
        <authorList>
            <consortium name="RefSeq"/>
        </authorList>
    </citation>
    <scope>IDENTIFICATION</scope>
</reference>
<dbReference type="PANTHER" id="PTHR11439">
    <property type="entry name" value="GAG-POL-RELATED RETROTRANSPOSON"/>
    <property type="match status" value="1"/>
</dbReference>
<dbReference type="Proteomes" id="UP000818029">
    <property type="component" value="Chromosome D04"/>
</dbReference>
<dbReference type="GeneID" id="107947997"/>
<dbReference type="RefSeq" id="XP_016737974.1">
    <property type="nucleotide sequence ID" value="XM_016882485.1"/>
</dbReference>
<reference evidence="1" key="1">
    <citation type="journal article" date="2020" name="Nat. Genet.">
        <title>Genomic diversifications of five Gossypium allopolyploid species and their impact on cotton improvement.</title>
        <authorList>
            <person name="Chen Z.J."/>
            <person name="Sreedasyam A."/>
            <person name="Ando A."/>
            <person name="Song Q."/>
            <person name="De Santiago L.M."/>
            <person name="Hulse-Kemp A.M."/>
            <person name="Ding M."/>
            <person name="Ye W."/>
            <person name="Kirkbride R.C."/>
            <person name="Jenkins J."/>
            <person name="Plott C."/>
            <person name="Lovell J."/>
            <person name="Lin Y.M."/>
            <person name="Vaughn R."/>
            <person name="Liu B."/>
            <person name="Simpson S."/>
            <person name="Scheffler B.E."/>
            <person name="Wen L."/>
            <person name="Saski C.A."/>
            <person name="Grover C.E."/>
            <person name="Hu G."/>
            <person name="Conover J.L."/>
            <person name="Carlson J.W."/>
            <person name="Shu S."/>
            <person name="Boston L.B."/>
            <person name="Williams M."/>
            <person name="Peterson D.G."/>
            <person name="McGee K."/>
            <person name="Jones D.C."/>
            <person name="Wendel J.F."/>
            <person name="Stelly D.M."/>
            <person name="Grimwood J."/>
            <person name="Schmutz J."/>
        </authorList>
    </citation>
    <scope>NUCLEOTIDE SEQUENCE [LARGE SCALE GENOMIC DNA]</scope>
    <source>
        <strain evidence="1">cv. TM-1</strain>
    </source>
</reference>
<keyword evidence="1" id="KW-1185">Reference proteome</keyword>
<evidence type="ECO:0000313" key="2">
    <source>
        <dbReference type="RefSeq" id="XP_016737974.1"/>
    </source>
</evidence>
<dbReference type="PANTHER" id="PTHR11439:SF459">
    <property type="match status" value="1"/>
</dbReference>
<dbReference type="CDD" id="cd09272">
    <property type="entry name" value="RNase_HI_RT_Ty1"/>
    <property type="match status" value="1"/>
</dbReference>
<gene>
    <name evidence="2" type="primary">LOC107947997</name>
</gene>
<dbReference type="OrthoDB" id="413760at2759"/>